<dbReference type="NCBIfam" id="TIGR02937">
    <property type="entry name" value="sigma70-ECF"/>
    <property type="match status" value="1"/>
</dbReference>
<dbReference type="Pfam" id="PF04542">
    <property type="entry name" value="Sigma70_r2"/>
    <property type="match status" value="1"/>
</dbReference>
<feature type="domain" description="RNA polymerase sigma-70 region 2" evidence="7">
    <location>
        <begin position="26"/>
        <end position="93"/>
    </location>
</feature>
<evidence type="ECO:0000256" key="5">
    <source>
        <dbReference type="ARBA" id="ARBA00023163"/>
    </source>
</evidence>
<evidence type="ECO:0000313" key="10">
    <source>
        <dbReference type="Proteomes" id="UP000051373"/>
    </source>
</evidence>
<feature type="domain" description="RNA polymerase sigma factor 70 region 4 type 2" evidence="8">
    <location>
        <begin position="119"/>
        <end position="170"/>
    </location>
</feature>
<keyword evidence="2 6" id="KW-0805">Transcription regulation</keyword>
<dbReference type="EMBL" id="LJUJ01000002">
    <property type="protein sequence ID" value="KPK64527.1"/>
    <property type="molecule type" value="Genomic_DNA"/>
</dbReference>
<keyword evidence="4 6" id="KW-0238">DNA-binding</keyword>
<dbReference type="Gene3D" id="1.10.10.10">
    <property type="entry name" value="Winged helix-like DNA-binding domain superfamily/Winged helix DNA-binding domain"/>
    <property type="match status" value="1"/>
</dbReference>
<dbReference type="InterPro" id="IPR007627">
    <property type="entry name" value="RNA_pol_sigma70_r2"/>
</dbReference>
<dbReference type="InterPro" id="IPR000838">
    <property type="entry name" value="RNA_pol_sigma70_ECF_CS"/>
</dbReference>
<name>A0A0S8FV24_UNCW3</name>
<keyword evidence="5 6" id="KW-0804">Transcription</keyword>
<dbReference type="GO" id="GO:0016987">
    <property type="term" value="F:sigma factor activity"/>
    <property type="evidence" value="ECO:0007669"/>
    <property type="project" value="UniProtKB-KW"/>
</dbReference>
<dbReference type="InterPro" id="IPR013324">
    <property type="entry name" value="RNA_pol_sigma_r3/r4-like"/>
</dbReference>
<evidence type="ECO:0000313" key="9">
    <source>
        <dbReference type="EMBL" id="KPK64527.1"/>
    </source>
</evidence>
<dbReference type="InterPro" id="IPR013325">
    <property type="entry name" value="RNA_pol_sigma_r2"/>
</dbReference>
<organism evidence="9 10">
    <name type="scientific">candidate division WOR_3 bacterium SM23_42</name>
    <dbReference type="NCBI Taxonomy" id="1703779"/>
    <lineage>
        <taxon>Bacteria</taxon>
        <taxon>Bacteria division WOR-3</taxon>
    </lineage>
</organism>
<dbReference type="Proteomes" id="UP000051373">
    <property type="component" value="Unassembled WGS sequence"/>
</dbReference>
<dbReference type="InterPro" id="IPR014284">
    <property type="entry name" value="RNA_pol_sigma-70_dom"/>
</dbReference>
<dbReference type="SUPFAM" id="SSF88946">
    <property type="entry name" value="Sigma2 domain of RNA polymerase sigma factors"/>
    <property type="match status" value="1"/>
</dbReference>
<protein>
    <recommendedName>
        <fullName evidence="6">RNA polymerase sigma factor</fullName>
    </recommendedName>
</protein>
<proteinExistence type="inferred from homology"/>
<evidence type="ECO:0000256" key="4">
    <source>
        <dbReference type="ARBA" id="ARBA00023125"/>
    </source>
</evidence>
<dbReference type="InterPro" id="IPR039425">
    <property type="entry name" value="RNA_pol_sigma-70-like"/>
</dbReference>
<evidence type="ECO:0000256" key="3">
    <source>
        <dbReference type="ARBA" id="ARBA00023082"/>
    </source>
</evidence>
<dbReference type="PROSITE" id="PS01063">
    <property type="entry name" value="SIGMA70_ECF"/>
    <property type="match status" value="1"/>
</dbReference>
<dbReference type="CDD" id="cd06171">
    <property type="entry name" value="Sigma70_r4"/>
    <property type="match status" value="1"/>
</dbReference>
<gene>
    <name evidence="9" type="ORF">AMJ83_02140</name>
</gene>
<accession>A0A0S8FV24</accession>
<dbReference type="GO" id="GO:0006352">
    <property type="term" value="P:DNA-templated transcription initiation"/>
    <property type="evidence" value="ECO:0007669"/>
    <property type="project" value="InterPro"/>
</dbReference>
<dbReference type="Pfam" id="PF08281">
    <property type="entry name" value="Sigma70_r4_2"/>
    <property type="match status" value="1"/>
</dbReference>
<comment type="caution">
    <text evidence="9">The sequence shown here is derived from an EMBL/GenBank/DDBJ whole genome shotgun (WGS) entry which is preliminary data.</text>
</comment>
<comment type="similarity">
    <text evidence="1 6">Belongs to the sigma-70 factor family. ECF subfamily.</text>
</comment>
<keyword evidence="3 6" id="KW-0731">Sigma factor</keyword>
<evidence type="ECO:0000256" key="6">
    <source>
        <dbReference type="RuleBase" id="RU000716"/>
    </source>
</evidence>
<dbReference type="PANTHER" id="PTHR43133">
    <property type="entry name" value="RNA POLYMERASE ECF-TYPE SIGMA FACTO"/>
    <property type="match status" value="1"/>
</dbReference>
<dbReference type="SUPFAM" id="SSF88659">
    <property type="entry name" value="Sigma3 and sigma4 domains of RNA polymerase sigma factors"/>
    <property type="match status" value="1"/>
</dbReference>
<evidence type="ECO:0000259" key="8">
    <source>
        <dbReference type="Pfam" id="PF08281"/>
    </source>
</evidence>
<dbReference type="Gene3D" id="1.10.1740.10">
    <property type="match status" value="1"/>
</dbReference>
<dbReference type="InterPro" id="IPR013249">
    <property type="entry name" value="RNA_pol_sigma70_r4_t2"/>
</dbReference>
<evidence type="ECO:0000259" key="7">
    <source>
        <dbReference type="Pfam" id="PF04542"/>
    </source>
</evidence>
<dbReference type="AlphaFoldDB" id="A0A0S8FV24"/>
<dbReference type="GO" id="GO:0003677">
    <property type="term" value="F:DNA binding"/>
    <property type="evidence" value="ECO:0007669"/>
    <property type="project" value="UniProtKB-KW"/>
</dbReference>
<dbReference type="STRING" id="1703779.AMJ83_02140"/>
<dbReference type="InterPro" id="IPR036388">
    <property type="entry name" value="WH-like_DNA-bd_sf"/>
</dbReference>
<evidence type="ECO:0000256" key="1">
    <source>
        <dbReference type="ARBA" id="ARBA00010641"/>
    </source>
</evidence>
<evidence type="ECO:0000256" key="2">
    <source>
        <dbReference type="ARBA" id="ARBA00023015"/>
    </source>
</evidence>
<reference evidence="9 10" key="1">
    <citation type="journal article" date="2015" name="Microbiome">
        <title>Genomic resolution of linkages in carbon, nitrogen, and sulfur cycling among widespread estuary sediment bacteria.</title>
        <authorList>
            <person name="Baker B.J."/>
            <person name="Lazar C.S."/>
            <person name="Teske A.P."/>
            <person name="Dick G.J."/>
        </authorList>
    </citation>
    <scope>NUCLEOTIDE SEQUENCE [LARGE SCALE GENOMIC DNA]</scope>
    <source>
        <strain evidence="9">SM23_42</strain>
    </source>
</reference>
<sequence>MEAISDDFENLIQWAKNGDERAMTRLITIHKGLVFTIILRMTNDYDASQDLTQETFIKVFMNIKKVKNTDHLKPWICTIARNVVRDYFRKAKRNQTISFEDVKDLHGHSEIEITRKRIIIQDALAKLAERDRMLLTLAYYQGLSLKEVAEVMKMNEANVKVCIHRARKRLRKHLEGYEHELLSAS</sequence>
<dbReference type="PANTHER" id="PTHR43133:SF8">
    <property type="entry name" value="RNA POLYMERASE SIGMA FACTOR HI_1459-RELATED"/>
    <property type="match status" value="1"/>
</dbReference>